<dbReference type="RefSeq" id="WP_145245037.1">
    <property type="nucleotide sequence ID" value="NZ_CP036278.1"/>
</dbReference>
<feature type="compositionally biased region" description="Basic residues" evidence="1">
    <location>
        <begin position="256"/>
        <end position="273"/>
    </location>
</feature>
<keyword evidence="2" id="KW-0732">Signal</keyword>
<organism evidence="4 5">
    <name type="scientific">Aeoliella mucimassa</name>
    <dbReference type="NCBI Taxonomy" id="2527972"/>
    <lineage>
        <taxon>Bacteria</taxon>
        <taxon>Pseudomonadati</taxon>
        <taxon>Planctomycetota</taxon>
        <taxon>Planctomycetia</taxon>
        <taxon>Pirellulales</taxon>
        <taxon>Lacipirellulaceae</taxon>
        <taxon>Aeoliella</taxon>
    </lineage>
</organism>
<feature type="region of interest" description="Disordered" evidence="1">
    <location>
        <begin position="248"/>
        <end position="273"/>
    </location>
</feature>
<dbReference type="Pfam" id="PF14080">
    <property type="entry name" value="DUF4261"/>
    <property type="match status" value="1"/>
</dbReference>
<dbReference type="Proteomes" id="UP000315750">
    <property type="component" value="Chromosome"/>
</dbReference>
<feature type="signal peptide" evidence="2">
    <location>
        <begin position="1"/>
        <end position="22"/>
    </location>
</feature>
<name>A0A518AGZ9_9BACT</name>
<evidence type="ECO:0000259" key="3">
    <source>
        <dbReference type="Pfam" id="PF14080"/>
    </source>
</evidence>
<dbReference type="InterPro" id="IPR025357">
    <property type="entry name" value="DUF4261"/>
</dbReference>
<gene>
    <name evidence="4" type="ORF">Pan181_01810</name>
</gene>
<proteinExistence type="predicted"/>
<evidence type="ECO:0000256" key="2">
    <source>
        <dbReference type="SAM" id="SignalP"/>
    </source>
</evidence>
<evidence type="ECO:0000313" key="4">
    <source>
        <dbReference type="EMBL" id="QDU54001.1"/>
    </source>
</evidence>
<sequence precursor="true">MGVVIAFVPVAAGARLSRAAFAADLATWENMVDQPRIEKQDKTLSFSYGDRFAVVGMMPASIPADELEGPVATSWLWPDAEMELAAQRGHLLVTVGSTDESDDPIALRKFLTQVVASVLATTDQALGVYVGEAGMVVSRELYLQIAREMLPRDVPLPLWIDFRVGPVDFDSGLSYGFTDGLEELGHMELVTENASESPGELRERMMSLADYLLSNGPVIRDGHTVGADSEEKITVRYRSSPFGHDSQVMGLDYSTKRRRTRNSTKQKRSWFSR</sequence>
<dbReference type="KEGG" id="amuc:Pan181_01810"/>
<reference evidence="4 5" key="1">
    <citation type="submission" date="2019-02" db="EMBL/GenBank/DDBJ databases">
        <title>Deep-cultivation of Planctomycetes and their phenomic and genomic characterization uncovers novel biology.</title>
        <authorList>
            <person name="Wiegand S."/>
            <person name="Jogler M."/>
            <person name="Boedeker C."/>
            <person name="Pinto D."/>
            <person name="Vollmers J."/>
            <person name="Rivas-Marin E."/>
            <person name="Kohn T."/>
            <person name="Peeters S.H."/>
            <person name="Heuer A."/>
            <person name="Rast P."/>
            <person name="Oberbeckmann S."/>
            <person name="Bunk B."/>
            <person name="Jeske O."/>
            <person name="Meyerdierks A."/>
            <person name="Storesund J.E."/>
            <person name="Kallscheuer N."/>
            <person name="Luecker S."/>
            <person name="Lage O.M."/>
            <person name="Pohl T."/>
            <person name="Merkel B.J."/>
            <person name="Hornburger P."/>
            <person name="Mueller R.-W."/>
            <person name="Bruemmer F."/>
            <person name="Labrenz M."/>
            <person name="Spormann A.M."/>
            <person name="Op den Camp H."/>
            <person name="Overmann J."/>
            <person name="Amann R."/>
            <person name="Jetten M.S.M."/>
            <person name="Mascher T."/>
            <person name="Medema M.H."/>
            <person name="Devos D.P."/>
            <person name="Kaster A.-K."/>
            <person name="Ovreas L."/>
            <person name="Rohde M."/>
            <person name="Galperin M.Y."/>
            <person name="Jogler C."/>
        </authorList>
    </citation>
    <scope>NUCLEOTIDE SEQUENCE [LARGE SCALE GENOMIC DNA]</scope>
    <source>
        <strain evidence="4 5">Pan181</strain>
    </source>
</reference>
<evidence type="ECO:0000256" key="1">
    <source>
        <dbReference type="SAM" id="MobiDB-lite"/>
    </source>
</evidence>
<protein>
    <recommendedName>
        <fullName evidence="3">DUF4261 domain-containing protein</fullName>
    </recommendedName>
</protein>
<dbReference type="AlphaFoldDB" id="A0A518AGZ9"/>
<dbReference type="EMBL" id="CP036278">
    <property type="protein sequence ID" value="QDU54001.1"/>
    <property type="molecule type" value="Genomic_DNA"/>
</dbReference>
<evidence type="ECO:0000313" key="5">
    <source>
        <dbReference type="Proteomes" id="UP000315750"/>
    </source>
</evidence>
<accession>A0A518AGZ9</accession>
<feature type="chain" id="PRO_5021868555" description="DUF4261 domain-containing protein" evidence="2">
    <location>
        <begin position="23"/>
        <end position="273"/>
    </location>
</feature>
<keyword evidence="5" id="KW-1185">Reference proteome</keyword>
<dbReference type="OrthoDB" id="4404312at2"/>
<feature type="domain" description="DUF4261" evidence="3">
    <location>
        <begin position="178"/>
        <end position="240"/>
    </location>
</feature>